<evidence type="ECO:0000256" key="4">
    <source>
        <dbReference type="ARBA" id="ARBA00023163"/>
    </source>
</evidence>
<name>A0ABW5DFW8_9HYPH</name>
<dbReference type="Pfam" id="PF07729">
    <property type="entry name" value="FCD"/>
    <property type="match status" value="1"/>
</dbReference>
<organism evidence="9 10">
    <name type="scientific">Chelativorans composti</name>
    <dbReference type="NCBI Taxonomy" id="768533"/>
    <lineage>
        <taxon>Bacteria</taxon>
        <taxon>Pseudomonadati</taxon>
        <taxon>Pseudomonadota</taxon>
        <taxon>Alphaproteobacteria</taxon>
        <taxon>Hyphomicrobiales</taxon>
        <taxon>Phyllobacteriaceae</taxon>
        <taxon>Chelativorans</taxon>
    </lineage>
</organism>
<protein>
    <recommendedName>
        <fullName evidence="6">Pyruvate dehydrogenase complex repressor</fullName>
    </recommendedName>
</protein>
<keyword evidence="10" id="KW-1185">Reference proteome</keyword>
<keyword evidence="2" id="KW-0805">Transcription regulation</keyword>
<evidence type="ECO:0000256" key="7">
    <source>
        <dbReference type="SAM" id="MobiDB-lite"/>
    </source>
</evidence>
<proteinExistence type="predicted"/>
<dbReference type="SMART" id="SM00345">
    <property type="entry name" value="HTH_GNTR"/>
    <property type="match status" value="1"/>
</dbReference>
<evidence type="ECO:0000256" key="5">
    <source>
        <dbReference type="ARBA" id="ARBA00037357"/>
    </source>
</evidence>
<evidence type="ECO:0000256" key="6">
    <source>
        <dbReference type="ARBA" id="ARBA00039592"/>
    </source>
</evidence>
<keyword evidence="4" id="KW-0804">Transcription</keyword>
<dbReference type="Pfam" id="PF00392">
    <property type="entry name" value="GntR"/>
    <property type="match status" value="1"/>
</dbReference>
<accession>A0ABW5DFW8</accession>
<evidence type="ECO:0000256" key="2">
    <source>
        <dbReference type="ARBA" id="ARBA00023015"/>
    </source>
</evidence>
<evidence type="ECO:0000256" key="3">
    <source>
        <dbReference type="ARBA" id="ARBA00023125"/>
    </source>
</evidence>
<feature type="domain" description="HTH gntR-type" evidence="8">
    <location>
        <begin position="11"/>
        <end position="79"/>
    </location>
</feature>
<dbReference type="SUPFAM" id="SSF48008">
    <property type="entry name" value="GntR ligand-binding domain-like"/>
    <property type="match status" value="1"/>
</dbReference>
<feature type="region of interest" description="Disordered" evidence="7">
    <location>
        <begin position="251"/>
        <end position="276"/>
    </location>
</feature>
<dbReference type="InterPro" id="IPR008920">
    <property type="entry name" value="TF_FadR/GntR_C"/>
</dbReference>
<dbReference type="PANTHER" id="PTHR43537">
    <property type="entry name" value="TRANSCRIPTIONAL REGULATOR, GNTR FAMILY"/>
    <property type="match status" value="1"/>
</dbReference>
<evidence type="ECO:0000313" key="9">
    <source>
        <dbReference type="EMBL" id="MFD2259987.1"/>
    </source>
</evidence>
<comment type="function">
    <text evidence="5">Transcriptional repressor for the pyruvate dehydrogenase complex genes aceEF and lpd.</text>
</comment>
<dbReference type="PANTHER" id="PTHR43537:SF34">
    <property type="entry name" value="PYRUVATE DEHYDROGENASE COMPLEX REPRESSOR"/>
    <property type="match status" value="1"/>
</dbReference>
<comment type="caution">
    <text evidence="9">The sequence shown here is derived from an EMBL/GenBank/DDBJ whole genome shotgun (WGS) entry which is preliminary data.</text>
</comment>
<gene>
    <name evidence="9" type="ORF">ACFSMZ_09440</name>
</gene>
<dbReference type="Gene3D" id="1.10.10.10">
    <property type="entry name" value="Winged helix-like DNA-binding domain superfamily/Winged helix DNA-binding domain"/>
    <property type="match status" value="1"/>
</dbReference>
<dbReference type="InterPro" id="IPR036390">
    <property type="entry name" value="WH_DNA-bd_sf"/>
</dbReference>
<dbReference type="Proteomes" id="UP001597373">
    <property type="component" value="Unassembled WGS sequence"/>
</dbReference>
<dbReference type="InterPro" id="IPR000524">
    <property type="entry name" value="Tscrpt_reg_HTH_GntR"/>
</dbReference>
<evidence type="ECO:0000256" key="1">
    <source>
        <dbReference type="ARBA" id="ARBA00022491"/>
    </source>
</evidence>
<evidence type="ECO:0000259" key="8">
    <source>
        <dbReference type="PROSITE" id="PS50949"/>
    </source>
</evidence>
<dbReference type="SUPFAM" id="SSF46785">
    <property type="entry name" value="Winged helix' DNA-binding domain"/>
    <property type="match status" value="1"/>
</dbReference>
<dbReference type="PRINTS" id="PR00035">
    <property type="entry name" value="HTHGNTR"/>
</dbReference>
<feature type="compositionally biased region" description="Basic and acidic residues" evidence="7">
    <location>
        <begin position="258"/>
        <end position="276"/>
    </location>
</feature>
<dbReference type="RefSeq" id="WP_345099469.1">
    <property type="nucleotide sequence ID" value="NZ_BAABGS010000062.1"/>
</dbReference>
<dbReference type="CDD" id="cd07377">
    <property type="entry name" value="WHTH_GntR"/>
    <property type="match status" value="1"/>
</dbReference>
<dbReference type="PROSITE" id="PS50949">
    <property type="entry name" value="HTH_GNTR"/>
    <property type="match status" value="1"/>
</dbReference>
<dbReference type="SMART" id="SM00895">
    <property type="entry name" value="FCD"/>
    <property type="match status" value="1"/>
</dbReference>
<evidence type="ECO:0000313" key="10">
    <source>
        <dbReference type="Proteomes" id="UP001597373"/>
    </source>
</evidence>
<keyword evidence="1" id="KW-0678">Repressor</keyword>
<keyword evidence="3" id="KW-0238">DNA-binding</keyword>
<dbReference type="EMBL" id="JBHUIR010000032">
    <property type="protein sequence ID" value="MFD2259987.1"/>
    <property type="molecule type" value="Genomic_DNA"/>
</dbReference>
<dbReference type="Gene3D" id="1.20.120.530">
    <property type="entry name" value="GntR ligand-binding domain-like"/>
    <property type="match status" value="1"/>
</dbReference>
<reference evidence="10" key="1">
    <citation type="journal article" date="2019" name="Int. J. Syst. Evol. Microbiol.">
        <title>The Global Catalogue of Microorganisms (GCM) 10K type strain sequencing project: providing services to taxonomists for standard genome sequencing and annotation.</title>
        <authorList>
            <consortium name="The Broad Institute Genomics Platform"/>
            <consortium name="The Broad Institute Genome Sequencing Center for Infectious Disease"/>
            <person name="Wu L."/>
            <person name="Ma J."/>
        </authorList>
    </citation>
    <scope>NUCLEOTIDE SEQUENCE [LARGE SCALE GENOMIC DNA]</scope>
    <source>
        <strain evidence="10">KCTC 23707</strain>
    </source>
</reference>
<dbReference type="InterPro" id="IPR036388">
    <property type="entry name" value="WH-like_DNA-bd_sf"/>
</dbReference>
<dbReference type="InterPro" id="IPR011711">
    <property type="entry name" value="GntR_C"/>
</dbReference>
<sequence>MSAVFSNIEHGRTSDAVVRQIEDLILEGVLRDGDRLPGERELAQSMNVSRPVLREALKALEARGLIVSRQGGGNYVANVVGEVFSTPMRELIASHPKATADYLEYRREIEAIAAEMAARRATEADRQMIADIIQRMEMAHAAGDFDTEAEIDVEFHNAVGECAHNFILLHTLRSCYRLLSDGVFQIRARLYHLPGAREALLDQHRGIAEAICGQDPEAARKAARAHIDFIIQASAEAERADDRERVAQLRLRQRFRDRKPASPDPGNERKTDEEHS</sequence>